<evidence type="ECO:0000313" key="2">
    <source>
        <dbReference type="EMBL" id="KAF4394139.1"/>
    </source>
</evidence>
<sequence>MIYGSTRATHFDQLAKILTGYEITGARSSGIFMGILSIAVGFLFKITVVPFQAAVGQTTAYSVVTQDKHIAHLLTGRIEVLFRSTVHPVNGKKHTLATTKRKGSMYLLRPPPSYSMGQQVWHPLEKRESTSDNHSSARQRSRVELREHPSDGKLLSRSVQRALFSLRISRSLSCEFPSDELKTCGALSIPSLEPRRRPPPLQTPYLF</sequence>
<proteinExistence type="predicted"/>
<dbReference type="AlphaFoldDB" id="A0A7J6HHW1"/>
<comment type="caution">
    <text evidence="2">The sequence shown here is derived from an EMBL/GenBank/DDBJ whole genome shotgun (WGS) entry which is preliminary data.</text>
</comment>
<reference evidence="2 3" key="1">
    <citation type="journal article" date="2020" name="bioRxiv">
        <title>Sequence and annotation of 42 cannabis genomes reveals extensive copy number variation in cannabinoid synthesis and pathogen resistance genes.</title>
        <authorList>
            <person name="Mckernan K.J."/>
            <person name="Helbert Y."/>
            <person name="Kane L.T."/>
            <person name="Ebling H."/>
            <person name="Zhang L."/>
            <person name="Liu B."/>
            <person name="Eaton Z."/>
            <person name="Mclaughlin S."/>
            <person name="Kingan S."/>
            <person name="Baybayan P."/>
            <person name="Concepcion G."/>
            <person name="Jordan M."/>
            <person name="Riva A."/>
            <person name="Barbazuk W."/>
            <person name="Harkins T."/>
        </authorList>
    </citation>
    <scope>NUCLEOTIDE SEQUENCE [LARGE SCALE GENOMIC DNA]</scope>
    <source>
        <strain evidence="3">cv. Jamaican Lion 4</strain>
        <tissue evidence="2">Leaf</tissue>
    </source>
</reference>
<gene>
    <name evidence="2" type="ORF">G4B88_000650</name>
</gene>
<evidence type="ECO:0000256" key="1">
    <source>
        <dbReference type="SAM" id="MobiDB-lite"/>
    </source>
</evidence>
<organism evidence="2 3">
    <name type="scientific">Cannabis sativa</name>
    <name type="common">Hemp</name>
    <name type="synonym">Marijuana</name>
    <dbReference type="NCBI Taxonomy" id="3483"/>
    <lineage>
        <taxon>Eukaryota</taxon>
        <taxon>Viridiplantae</taxon>
        <taxon>Streptophyta</taxon>
        <taxon>Embryophyta</taxon>
        <taxon>Tracheophyta</taxon>
        <taxon>Spermatophyta</taxon>
        <taxon>Magnoliopsida</taxon>
        <taxon>eudicotyledons</taxon>
        <taxon>Gunneridae</taxon>
        <taxon>Pentapetalae</taxon>
        <taxon>rosids</taxon>
        <taxon>fabids</taxon>
        <taxon>Rosales</taxon>
        <taxon>Cannabaceae</taxon>
        <taxon>Cannabis</taxon>
    </lineage>
</organism>
<accession>A0A7J6HHW1</accession>
<dbReference type="Proteomes" id="UP000583929">
    <property type="component" value="Unassembled WGS sequence"/>
</dbReference>
<evidence type="ECO:0000313" key="3">
    <source>
        <dbReference type="Proteomes" id="UP000583929"/>
    </source>
</evidence>
<protein>
    <submittedName>
        <fullName evidence="2">Uncharacterized protein</fullName>
    </submittedName>
</protein>
<keyword evidence="3" id="KW-1185">Reference proteome</keyword>
<name>A0A7J6HHW1_CANSA</name>
<feature type="region of interest" description="Disordered" evidence="1">
    <location>
        <begin position="124"/>
        <end position="149"/>
    </location>
</feature>
<dbReference type="EMBL" id="JAATIQ010000046">
    <property type="protein sequence ID" value="KAF4394139.1"/>
    <property type="molecule type" value="Genomic_DNA"/>
</dbReference>